<accession>A0ABN1H623</accession>
<evidence type="ECO:0000313" key="11">
    <source>
        <dbReference type="Proteomes" id="UP001500957"/>
    </source>
</evidence>
<feature type="domain" description="Biotin carboxylation" evidence="9">
    <location>
        <begin position="1"/>
        <end position="444"/>
    </location>
</feature>
<evidence type="ECO:0000256" key="4">
    <source>
        <dbReference type="ARBA" id="ARBA00022840"/>
    </source>
</evidence>
<dbReference type="PROSITE" id="PS50968">
    <property type="entry name" value="BIOTINYL_LIPOYL"/>
    <property type="match status" value="1"/>
</dbReference>
<dbReference type="EMBL" id="BAAAHE010000036">
    <property type="protein sequence ID" value="GAA0629939.1"/>
    <property type="molecule type" value="Genomic_DNA"/>
</dbReference>
<dbReference type="InterPro" id="IPR005479">
    <property type="entry name" value="CPAse_ATP-bd"/>
</dbReference>
<evidence type="ECO:0000256" key="1">
    <source>
        <dbReference type="ARBA" id="ARBA00001953"/>
    </source>
</evidence>
<feature type="domain" description="Lipoyl-binding" evidence="7">
    <location>
        <begin position="579"/>
        <end position="655"/>
    </location>
</feature>
<comment type="caution">
    <text evidence="10">The sequence shown here is derived from an EMBL/GenBank/DDBJ whole genome shotgun (WGS) entry which is preliminary data.</text>
</comment>
<dbReference type="InterPro" id="IPR048429">
    <property type="entry name" value="MCC_alpha_BT"/>
</dbReference>
<evidence type="ECO:0000256" key="5">
    <source>
        <dbReference type="ARBA" id="ARBA00023267"/>
    </source>
</evidence>
<dbReference type="InterPro" id="IPR011764">
    <property type="entry name" value="Biotin_carboxylation_dom"/>
</dbReference>
<dbReference type="SUPFAM" id="SSF52440">
    <property type="entry name" value="PreATP-grasp domain"/>
    <property type="match status" value="1"/>
</dbReference>
<keyword evidence="5" id="KW-0092">Biotin</keyword>
<dbReference type="InterPro" id="IPR005482">
    <property type="entry name" value="Biotin_COase_C"/>
</dbReference>
<dbReference type="PANTHER" id="PTHR18866">
    <property type="entry name" value="CARBOXYLASE:PYRUVATE/ACETYL-COA/PROPIONYL-COA CARBOXYLASE"/>
    <property type="match status" value="1"/>
</dbReference>
<dbReference type="Pfam" id="PF02786">
    <property type="entry name" value="CPSase_L_D2"/>
    <property type="match status" value="1"/>
</dbReference>
<dbReference type="SMART" id="SM01209">
    <property type="entry name" value="GARS_A"/>
    <property type="match status" value="1"/>
</dbReference>
<dbReference type="RefSeq" id="WP_344607484.1">
    <property type="nucleotide sequence ID" value="NZ_BAAAHE010000036.1"/>
</dbReference>
<organism evidence="10 11">
    <name type="scientific">Sporichthya brevicatena</name>
    <dbReference type="NCBI Taxonomy" id="171442"/>
    <lineage>
        <taxon>Bacteria</taxon>
        <taxon>Bacillati</taxon>
        <taxon>Actinomycetota</taxon>
        <taxon>Actinomycetes</taxon>
        <taxon>Sporichthyales</taxon>
        <taxon>Sporichthyaceae</taxon>
        <taxon>Sporichthya</taxon>
    </lineage>
</organism>
<dbReference type="Pfam" id="PF21139">
    <property type="entry name" value="BT_MCC_alpha"/>
    <property type="match status" value="1"/>
</dbReference>
<keyword evidence="2" id="KW-0436">Ligase</keyword>
<dbReference type="InterPro" id="IPR011761">
    <property type="entry name" value="ATP-grasp"/>
</dbReference>
<evidence type="ECO:0000259" key="8">
    <source>
        <dbReference type="PROSITE" id="PS50975"/>
    </source>
</evidence>
<sequence>MQKILIANRGEIARRVIRAARGLGIRTAVVHSDADADALFVREADESVRLEGTAAADTYLMANLIIEAAQQVGADAVHPGYGFLSENADFAEACVAAGLTFIGPPPAAIRSMGDKVTSKEIMAASGVPTLQGVTVTDGEGQDLRAALADIGLPAIVKASAGGGGRGMRVVNTADELLGAVESAQREAKAAFGDGTVFIERYLAPSRHIEVQIVADDHGQVAALFERECSIQRRHQKVVEEAPSPVVDEAWRARLMDAAVKAARAVDYRGAGTVEFIAGNDGTFAFLEMNTRLQVEHPVTECITGLDLVALQIAVARGEALPAEALNPTIDGHAIEVRLCAEDPAAGYLPVSGTFEVFEVGGEGIRVDTGVESGSVVSPYYDSMVAKVIAHGPTRRIAADRLADALTRARLHGLTTNRDLLVRILRSPEYLAGDTTTDFLQRVSGLTEPLTSELTHRHNAVAAALAIAAARAADRDVQAGLPIGWRNNRATLESVELKGEGDPIKVAYHLQNPTTPTVEVNDEPVSIELHPTGSDEIDLTIGGVRRCYRVQLLGKAGGDGVLVDSVNGSSSFVLVDPLPAPGANGPAGGLIAPMPGAIVRVLVAEGDTVAAGTPLLVMEAMKMEHTITSPADGVVRSINVAQGTQVERGAVLVEMAEEAS</sequence>
<evidence type="ECO:0000259" key="7">
    <source>
        <dbReference type="PROSITE" id="PS50968"/>
    </source>
</evidence>
<name>A0ABN1H623_9ACTN</name>
<dbReference type="PROSITE" id="PS00188">
    <property type="entry name" value="BIOTIN"/>
    <property type="match status" value="1"/>
</dbReference>
<dbReference type="PROSITE" id="PS50975">
    <property type="entry name" value="ATP_GRASP"/>
    <property type="match status" value="1"/>
</dbReference>
<gene>
    <name evidence="10" type="ORF">GCM10009547_37060</name>
</gene>
<dbReference type="SUPFAM" id="SSF51246">
    <property type="entry name" value="Rudiment single hybrid motif"/>
    <property type="match status" value="1"/>
</dbReference>
<keyword evidence="3 6" id="KW-0547">Nucleotide-binding</keyword>
<dbReference type="InterPro" id="IPR016185">
    <property type="entry name" value="PreATP-grasp_dom_sf"/>
</dbReference>
<dbReference type="InterPro" id="IPR011054">
    <property type="entry name" value="Rudment_hybrid_motif"/>
</dbReference>
<feature type="domain" description="ATP-grasp" evidence="8">
    <location>
        <begin position="119"/>
        <end position="316"/>
    </location>
</feature>
<dbReference type="InterPro" id="IPR050856">
    <property type="entry name" value="Biotin_carboxylase_complex"/>
</dbReference>
<dbReference type="Pfam" id="PF02785">
    <property type="entry name" value="Biotin_carb_C"/>
    <property type="match status" value="1"/>
</dbReference>
<dbReference type="PROSITE" id="PS50979">
    <property type="entry name" value="BC"/>
    <property type="match status" value="1"/>
</dbReference>
<evidence type="ECO:0000313" key="10">
    <source>
        <dbReference type="EMBL" id="GAA0629939.1"/>
    </source>
</evidence>
<dbReference type="PANTHER" id="PTHR18866:SF126">
    <property type="entry name" value="BIOTIN CARBOXYLASE"/>
    <property type="match status" value="1"/>
</dbReference>
<dbReference type="InterPro" id="IPR000089">
    <property type="entry name" value="Biotin_lipoyl"/>
</dbReference>
<dbReference type="Gene3D" id="3.30.470.20">
    <property type="entry name" value="ATP-grasp fold, B domain"/>
    <property type="match status" value="1"/>
</dbReference>
<dbReference type="SUPFAM" id="SSF51230">
    <property type="entry name" value="Single hybrid motif"/>
    <property type="match status" value="1"/>
</dbReference>
<dbReference type="InterPro" id="IPR005481">
    <property type="entry name" value="BC-like_N"/>
</dbReference>
<keyword evidence="11" id="KW-1185">Reference proteome</keyword>
<evidence type="ECO:0000259" key="9">
    <source>
        <dbReference type="PROSITE" id="PS50979"/>
    </source>
</evidence>
<dbReference type="Proteomes" id="UP001500957">
    <property type="component" value="Unassembled WGS sequence"/>
</dbReference>
<evidence type="ECO:0000256" key="6">
    <source>
        <dbReference type="PROSITE-ProRule" id="PRU00409"/>
    </source>
</evidence>
<evidence type="ECO:0000256" key="2">
    <source>
        <dbReference type="ARBA" id="ARBA00022598"/>
    </source>
</evidence>
<comment type="cofactor">
    <cofactor evidence="1">
        <name>biotin</name>
        <dbReference type="ChEBI" id="CHEBI:57586"/>
    </cofactor>
</comment>
<reference evidence="10 11" key="1">
    <citation type="journal article" date="2019" name="Int. J. Syst. Evol. Microbiol.">
        <title>The Global Catalogue of Microorganisms (GCM) 10K type strain sequencing project: providing services to taxonomists for standard genome sequencing and annotation.</title>
        <authorList>
            <consortium name="The Broad Institute Genomics Platform"/>
            <consortium name="The Broad Institute Genome Sequencing Center for Infectious Disease"/>
            <person name="Wu L."/>
            <person name="Ma J."/>
        </authorList>
    </citation>
    <scope>NUCLEOTIDE SEQUENCE [LARGE SCALE GENOMIC DNA]</scope>
    <source>
        <strain evidence="10 11">JCM 10671</strain>
    </source>
</reference>
<dbReference type="SMART" id="SM00878">
    <property type="entry name" value="Biotin_carb_C"/>
    <property type="match status" value="1"/>
</dbReference>
<dbReference type="Pfam" id="PF00364">
    <property type="entry name" value="Biotin_lipoyl"/>
    <property type="match status" value="1"/>
</dbReference>
<evidence type="ECO:0000256" key="3">
    <source>
        <dbReference type="ARBA" id="ARBA00022741"/>
    </source>
</evidence>
<dbReference type="PROSITE" id="PS00867">
    <property type="entry name" value="CPSASE_2"/>
    <property type="match status" value="1"/>
</dbReference>
<dbReference type="Pfam" id="PF00289">
    <property type="entry name" value="Biotin_carb_N"/>
    <property type="match status" value="1"/>
</dbReference>
<dbReference type="Gene3D" id="2.40.50.100">
    <property type="match status" value="1"/>
</dbReference>
<dbReference type="SUPFAM" id="SSF56059">
    <property type="entry name" value="Glutathione synthetase ATP-binding domain-like"/>
    <property type="match status" value="1"/>
</dbReference>
<proteinExistence type="predicted"/>
<dbReference type="InterPro" id="IPR001882">
    <property type="entry name" value="Biotin_BS"/>
</dbReference>
<dbReference type="CDD" id="cd06850">
    <property type="entry name" value="biotinyl_domain"/>
    <property type="match status" value="1"/>
</dbReference>
<protein>
    <submittedName>
        <fullName evidence="10">Biotin carboxylase N-terminal domain-containing protein</fullName>
    </submittedName>
</protein>
<keyword evidence="4 6" id="KW-0067">ATP-binding</keyword>
<dbReference type="InterPro" id="IPR011053">
    <property type="entry name" value="Single_hybrid_motif"/>
</dbReference>